<organism evidence="2 4">
    <name type="scientific">Candidatus Hakubella thermalkaliphila</name>
    <dbReference type="NCBI Taxonomy" id="2754717"/>
    <lineage>
        <taxon>Bacteria</taxon>
        <taxon>Bacillati</taxon>
        <taxon>Actinomycetota</taxon>
        <taxon>Actinomycetota incertae sedis</taxon>
        <taxon>Candidatus Hakubellales</taxon>
        <taxon>Candidatus Hakubellaceae</taxon>
        <taxon>Candidatus Hakubella</taxon>
    </lineage>
</organism>
<evidence type="ECO:0000313" key="3">
    <source>
        <dbReference type="EMBL" id="GFP40733.1"/>
    </source>
</evidence>
<protein>
    <submittedName>
        <fullName evidence="2">Uncharacterized protein</fullName>
    </submittedName>
</protein>
<name>A0A6V8Q6A5_9ACTN</name>
<feature type="transmembrane region" description="Helical" evidence="1">
    <location>
        <begin position="31"/>
        <end position="53"/>
    </location>
</feature>
<comment type="caution">
    <text evidence="2">The sequence shown here is derived from an EMBL/GenBank/DDBJ whole genome shotgun (WGS) entry which is preliminary data.</text>
</comment>
<dbReference type="AlphaFoldDB" id="A0A6V8Q6A5"/>
<gene>
    <name evidence="2" type="ORF">HKBW3S47_01995</name>
    <name evidence="3" type="ORF">HKBW3S47_02430</name>
</gene>
<evidence type="ECO:0000256" key="1">
    <source>
        <dbReference type="SAM" id="Phobius"/>
    </source>
</evidence>
<keyword evidence="1" id="KW-0812">Transmembrane</keyword>
<dbReference type="EMBL" id="BLSD01000425">
    <property type="protein sequence ID" value="GFP40733.1"/>
    <property type="molecule type" value="Genomic_DNA"/>
</dbReference>
<keyword evidence="1" id="KW-0472">Membrane</keyword>
<dbReference type="EMBL" id="BLSD01000196">
    <property type="protein sequence ID" value="GFP40299.1"/>
    <property type="molecule type" value="Genomic_DNA"/>
</dbReference>
<keyword evidence="1" id="KW-1133">Transmembrane helix</keyword>
<evidence type="ECO:0000313" key="2">
    <source>
        <dbReference type="EMBL" id="GFP40299.1"/>
    </source>
</evidence>
<proteinExistence type="predicted"/>
<feature type="transmembrane region" description="Helical" evidence="1">
    <location>
        <begin position="65"/>
        <end position="85"/>
    </location>
</feature>
<evidence type="ECO:0000313" key="4">
    <source>
        <dbReference type="Proteomes" id="UP000569018"/>
    </source>
</evidence>
<dbReference type="Proteomes" id="UP000569018">
    <property type="component" value="Unassembled WGS sequence"/>
</dbReference>
<sequence length="86" mass="9378">MIGNWLSIVAIVFVVLRGVLRGYIESAKAGALILISSIFLIAAGRSTLVRLATLAIPIYFFMKEFGIGDFSGFWSLILALLPLFIT</sequence>
<reference evidence="2 4" key="1">
    <citation type="journal article" date="2020" name="Front. Microbiol.">
        <title>Single-cell genomics of novel Actinobacteria with the Wood-Ljungdahl pathway discovered in a serpentinizing system.</title>
        <authorList>
            <person name="Merino N."/>
            <person name="Kawai M."/>
            <person name="Boyd E.S."/>
            <person name="Colman D.R."/>
            <person name="McGlynn S.E."/>
            <person name="Nealson K.H."/>
            <person name="Kurokawa K."/>
            <person name="Hongoh Y."/>
        </authorList>
    </citation>
    <scope>NUCLEOTIDE SEQUENCE [LARGE SCALE GENOMIC DNA]</scope>
    <source>
        <strain evidence="2 4">S47</strain>
    </source>
</reference>
<dbReference type="RefSeq" id="WP_176236951.1">
    <property type="nucleotide sequence ID" value="NZ_BLRU01000085.1"/>
</dbReference>
<accession>A0A6V8Q6A5</accession>